<dbReference type="RefSeq" id="WP_192758562.1">
    <property type="nucleotide sequence ID" value="NZ_JADBDZ010000001.1"/>
</dbReference>
<evidence type="ECO:0000313" key="3">
    <source>
        <dbReference type="Proteomes" id="UP000627838"/>
    </source>
</evidence>
<dbReference type="SUPFAM" id="SSF63829">
    <property type="entry name" value="Calcium-dependent phosphotriesterase"/>
    <property type="match status" value="1"/>
</dbReference>
<dbReference type="PROSITE" id="PS51318">
    <property type="entry name" value="TAT"/>
    <property type="match status" value="1"/>
</dbReference>
<organism evidence="2 3">
    <name type="scientific">Actinomadura algeriensis</name>
    <dbReference type="NCBI Taxonomy" id="1679523"/>
    <lineage>
        <taxon>Bacteria</taxon>
        <taxon>Bacillati</taxon>
        <taxon>Actinomycetota</taxon>
        <taxon>Actinomycetes</taxon>
        <taxon>Streptosporangiales</taxon>
        <taxon>Thermomonosporaceae</taxon>
        <taxon>Actinomadura</taxon>
    </lineage>
</organism>
<sequence length="493" mass="53103">MRLTRRRFLVLGGAVGLTGGAALVSGTARPRGAEAPAAASTTGPYVTMPELRPPRMSARRGGVPEDGLLFVGPFHGTAQADGLIVDDAGEPVWMRPSGRTITDLRVQTFEGRPVLTFWEGERRTGGYGWGNGIVLDSAYRQIAEVRAVGEGLHVDLHEFRLTDRGTALIIAYPLVRADMRAIGGPRDGHVFDNRVQEIDVRTGEVLLDWSALDHIDIAETVSPLADNADGTDGKPFDPVHVNSVEPDGDALLLSARNTSTLYRIDRRTGKVRWRLGGTHGDFALGDGVKFKWQHDARRRADGTITLFDNAITEAESGSSRGIVLKVDEREKRADLVWEYTDGVTFGHYMANMQILPGGNVLLGYGSTASVIEYTPAGEVVYELKTGQSSYRAYRHTWSARPTDPPLVASRPTSAGMRLYASWNGATDVAAWRFLTGPSASRLSTAATVRRSGFETSAQVKRAATAVAVALDGSGAELSRSAPLNTSNRSSASV</sequence>
<dbReference type="InterPro" id="IPR006311">
    <property type="entry name" value="TAT_signal"/>
</dbReference>
<keyword evidence="3" id="KW-1185">Reference proteome</keyword>
<evidence type="ECO:0000256" key="1">
    <source>
        <dbReference type="SAM" id="MobiDB-lite"/>
    </source>
</evidence>
<reference evidence="2 3" key="1">
    <citation type="submission" date="2020-10" db="EMBL/GenBank/DDBJ databases">
        <title>Sequencing the genomes of 1000 actinobacteria strains.</title>
        <authorList>
            <person name="Klenk H.-P."/>
        </authorList>
    </citation>
    <scope>NUCLEOTIDE SEQUENCE [LARGE SCALE GENOMIC DNA]</scope>
    <source>
        <strain evidence="2 3">DSM 46744</strain>
    </source>
</reference>
<evidence type="ECO:0000313" key="2">
    <source>
        <dbReference type="EMBL" id="MBE1531753.1"/>
    </source>
</evidence>
<feature type="compositionally biased region" description="Low complexity" evidence="1">
    <location>
        <begin position="29"/>
        <end position="44"/>
    </location>
</feature>
<dbReference type="Proteomes" id="UP000627838">
    <property type="component" value="Unassembled WGS sequence"/>
</dbReference>
<dbReference type="PANTHER" id="PTHR35340:SF6">
    <property type="entry name" value="ASST-DOMAIN-CONTAINING PROTEIN"/>
    <property type="match status" value="1"/>
</dbReference>
<feature type="region of interest" description="Disordered" evidence="1">
    <location>
        <begin position="29"/>
        <end position="51"/>
    </location>
</feature>
<name>A0ABR9JMT8_9ACTN</name>
<comment type="caution">
    <text evidence="2">The sequence shown here is derived from an EMBL/GenBank/DDBJ whole genome shotgun (WGS) entry which is preliminary data.</text>
</comment>
<dbReference type="InterPro" id="IPR053143">
    <property type="entry name" value="Arylsulfate_ST"/>
</dbReference>
<gene>
    <name evidence="2" type="ORF">H4W34_001586</name>
</gene>
<dbReference type="Pfam" id="PF14269">
    <property type="entry name" value="Arylsulfotran_2"/>
    <property type="match status" value="1"/>
</dbReference>
<dbReference type="PANTHER" id="PTHR35340">
    <property type="entry name" value="PQQ ENZYME REPEAT PROTEIN-RELATED"/>
    <property type="match status" value="1"/>
</dbReference>
<accession>A0ABR9JMT8</accession>
<dbReference type="InterPro" id="IPR039535">
    <property type="entry name" value="ASST-like"/>
</dbReference>
<evidence type="ECO:0008006" key="4">
    <source>
        <dbReference type="Google" id="ProtNLM"/>
    </source>
</evidence>
<proteinExistence type="predicted"/>
<dbReference type="EMBL" id="JADBDZ010000001">
    <property type="protein sequence ID" value="MBE1531753.1"/>
    <property type="molecule type" value="Genomic_DNA"/>
</dbReference>
<protein>
    <recommendedName>
        <fullName evidence="4">Arylsulfotransferase ASST</fullName>
    </recommendedName>
</protein>